<dbReference type="InParanoid" id="A0A1Z5KTB1"/>
<dbReference type="SMART" id="SM01000">
    <property type="entry name" value="Aha1_N"/>
    <property type="match status" value="1"/>
</dbReference>
<dbReference type="SMART" id="SM00028">
    <property type="entry name" value="TPR"/>
    <property type="match status" value="2"/>
</dbReference>
<reference evidence="7 8" key="1">
    <citation type="journal article" date="2015" name="Plant Cell">
        <title>Oil accumulation by the oleaginous diatom Fistulifera solaris as revealed by the genome and transcriptome.</title>
        <authorList>
            <person name="Tanaka T."/>
            <person name="Maeda Y."/>
            <person name="Veluchamy A."/>
            <person name="Tanaka M."/>
            <person name="Abida H."/>
            <person name="Marechal E."/>
            <person name="Bowler C."/>
            <person name="Muto M."/>
            <person name="Sunaga Y."/>
            <person name="Tanaka M."/>
            <person name="Yoshino T."/>
            <person name="Taniguchi T."/>
            <person name="Fukuda Y."/>
            <person name="Nemoto M."/>
            <person name="Matsumoto M."/>
            <person name="Wong P.S."/>
            <person name="Aburatani S."/>
            <person name="Fujibuchi W."/>
        </authorList>
    </citation>
    <scope>NUCLEOTIDE SEQUENCE [LARGE SCALE GENOMIC DNA]</scope>
    <source>
        <strain evidence="7 8">JPCC DA0580</strain>
    </source>
</reference>
<feature type="domain" description="Activator of Hsp90 ATPase AHSA1-like N-terminal" evidence="6">
    <location>
        <begin position="303"/>
        <end position="429"/>
    </location>
</feature>
<dbReference type="InterPro" id="IPR015310">
    <property type="entry name" value="AHSA1-like_N"/>
</dbReference>
<feature type="region of interest" description="Disordered" evidence="5">
    <location>
        <begin position="200"/>
        <end position="229"/>
    </location>
</feature>
<dbReference type="InterPro" id="IPR019734">
    <property type="entry name" value="TPR_rpt"/>
</dbReference>
<evidence type="ECO:0000256" key="1">
    <source>
        <dbReference type="ARBA" id="ARBA00006817"/>
    </source>
</evidence>
<dbReference type="SUPFAM" id="SSF103111">
    <property type="entry name" value="Activator of Hsp90 ATPase, Aha1"/>
    <property type="match status" value="1"/>
</dbReference>
<evidence type="ECO:0000313" key="8">
    <source>
        <dbReference type="Proteomes" id="UP000198406"/>
    </source>
</evidence>
<dbReference type="Gene3D" id="1.25.40.10">
    <property type="entry name" value="Tetratricopeptide repeat domain"/>
    <property type="match status" value="1"/>
</dbReference>
<comment type="similarity">
    <text evidence="1">Belongs to the AHA1 family.</text>
</comment>
<evidence type="ECO:0000256" key="5">
    <source>
        <dbReference type="SAM" id="MobiDB-lite"/>
    </source>
</evidence>
<dbReference type="OrthoDB" id="298012at2759"/>
<dbReference type="Proteomes" id="UP000198406">
    <property type="component" value="Unassembled WGS sequence"/>
</dbReference>
<dbReference type="Pfam" id="PF09229">
    <property type="entry name" value="Aha1_N"/>
    <property type="match status" value="1"/>
</dbReference>
<keyword evidence="3 4" id="KW-0802">TPR repeat</keyword>
<organism evidence="7 8">
    <name type="scientific">Fistulifera solaris</name>
    <name type="common">Oleaginous diatom</name>
    <dbReference type="NCBI Taxonomy" id="1519565"/>
    <lineage>
        <taxon>Eukaryota</taxon>
        <taxon>Sar</taxon>
        <taxon>Stramenopiles</taxon>
        <taxon>Ochrophyta</taxon>
        <taxon>Bacillariophyta</taxon>
        <taxon>Bacillariophyceae</taxon>
        <taxon>Bacillariophycidae</taxon>
        <taxon>Naviculales</taxon>
        <taxon>Naviculaceae</taxon>
        <taxon>Fistulifera</taxon>
    </lineage>
</organism>
<dbReference type="SUPFAM" id="SSF48452">
    <property type="entry name" value="TPR-like"/>
    <property type="match status" value="1"/>
</dbReference>
<dbReference type="Gene3D" id="3.15.10.20">
    <property type="entry name" value="Activator of Hsp90 ATPase Aha1, N-terminal domain"/>
    <property type="match status" value="1"/>
</dbReference>
<evidence type="ECO:0000313" key="7">
    <source>
        <dbReference type="EMBL" id="GAX29549.1"/>
    </source>
</evidence>
<dbReference type="GO" id="GO:0051879">
    <property type="term" value="F:Hsp90 protein binding"/>
    <property type="evidence" value="ECO:0007669"/>
    <property type="project" value="TreeGrafter"/>
</dbReference>
<dbReference type="PROSITE" id="PS50005">
    <property type="entry name" value="TPR"/>
    <property type="match status" value="1"/>
</dbReference>
<evidence type="ECO:0000256" key="4">
    <source>
        <dbReference type="PROSITE-ProRule" id="PRU00339"/>
    </source>
</evidence>
<comment type="caution">
    <text evidence="7">The sequence shown here is derived from an EMBL/GenBank/DDBJ whole genome shotgun (WGS) entry which is preliminary data.</text>
</comment>
<evidence type="ECO:0000259" key="6">
    <source>
        <dbReference type="SMART" id="SM01000"/>
    </source>
</evidence>
<dbReference type="InterPro" id="IPR036338">
    <property type="entry name" value="Aha1"/>
</dbReference>
<dbReference type="AlphaFoldDB" id="A0A1Z5KTB1"/>
<sequence>MIFYTWSPKIAAPAIFLFRFRRHTKDVLLFPSCYLFALPTMNQPFASAHQDILDAKPQDEAAKTRMLEECKDRAKRAIQAQVWPDAIALYKKALECTSDANQQSILHSNLSLAQGKMNRWEDALHSAQSAVDLDATYVKGWWRLGQAQVSVGKAGDAVITLQKALSLDPTNKALIKELEKVQKQASEAPQQVVSTTVKSVTKTTTTTSTAKSLSKASSTVSSTSEPMEVDVDEEGNFTKSDHVKGYKIVNGKKTSYFHNELSEDAKKLIGDIAPQKLETVPFEDTSTKEAGKSAWNKAGTWEEKDVSAWGQESLRESLQATTFQHSEGLATVTSATVSGHASVATVRGKKRLIYEWSIVVHWSFMDCRGKLEFPDVDGTCMVGEPYDATGFTVSTGTRTSLVEDNIYRGGLRNALHKSIDNWVRHFQEKY</sequence>
<evidence type="ECO:0000256" key="3">
    <source>
        <dbReference type="ARBA" id="ARBA00022803"/>
    </source>
</evidence>
<dbReference type="GO" id="GO:0051087">
    <property type="term" value="F:protein-folding chaperone binding"/>
    <property type="evidence" value="ECO:0007669"/>
    <property type="project" value="InterPro"/>
</dbReference>
<dbReference type="EMBL" id="BDSP01000291">
    <property type="protein sequence ID" value="GAX29549.1"/>
    <property type="molecule type" value="Genomic_DNA"/>
</dbReference>
<dbReference type="InterPro" id="IPR011990">
    <property type="entry name" value="TPR-like_helical_dom_sf"/>
</dbReference>
<name>A0A1Z5KTB1_FISSO</name>
<accession>A0A1Z5KTB1</accession>
<dbReference type="GO" id="GO:0001671">
    <property type="term" value="F:ATPase activator activity"/>
    <property type="evidence" value="ECO:0007669"/>
    <property type="project" value="InterPro"/>
</dbReference>
<feature type="repeat" description="TPR" evidence="4">
    <location>
        <begin position="138"/>
        <end position="171"/>
    </location>
</feature>
<keyword evidence="8" id="KW-1185">Reference proteome</keyword>
<gene>
    <name evidence="7" type="ORF">FisN_36Hh045</name>
</gene>
<proteinExistence type="inferred from homology"/>
<protein>
    <recommendedName>
        <fullName evidence="6">Activator of Hsp90 ATPase AHSA1-like N-terminal domain-containing protein</fullName>
    </recommendedName>
</protein>
<evidence type="ECO:0000256" key="2">
    <source>
        <dbReference type="ARBA" id="ARBA00022737"/>
    </source>
</evidence>
<feature type="compositionally biased region" description="Low complexity" evidence="5">
    <location>
        <begin position="200"/>
        <end position="224"/>
    </location>
</feature>
<dbReference type="PANTHER" id="PTHR22904">
    <property type="entry name" value="TPR REPEAT CONTAINING PROTEIN"/>
    <property type="match status" value="1"/>
</dbReference>
<keyword evidence="2" id="KW-0677">Repeat</keyword>
<dbReference type="PANTHER" id="PTHR22904:SF523">
    <property type="entry name" value="STRESS-INDUCED-PHOSPHOPROTEIN 1"/>
    <property type="match status" value="1"/>
</dbReference>